<dbReference type="KEGG" id="maqe:RJ40_02755"/>
<organism evidence="2 3">
    <name type="scientific">Methanofollis aquaemaris</name>
    <dbReference type="NCBI Taxonomy" id="126734"/>
    <lineage>
        <taxon>Archaea</taxon>
        <taxon>Methanobacteriati</taxon>
        <taxon>Methanobacteriota</taxon>
        <taxon>Stenosarchaea group</taxon>
        <taxon>Methanomicrobia</taxon>
        <taxon>Methanomicrobiales</taxon>
        <taxon>Methanomicrobiaceae</taxon>
        <taxon>Methanofollis</taxon>
    </lineage>
</organism>
<feature type="region of interest" description="Disordered" evidence="1">
    <location>
        <begin position="236"/>
        <end position="263"/>
    </location>
</feature>
<dbReference type="Proteomes" id="UP001042704">
    <property type="component" value="Chromosome"/>
</dbReference>
<dbReference type="RefSeq" id="WP_265581837.1">
    <property type="nucleotide sequence ID" value="NZ_CP036172.1"/>
</dbReference>
<proteinExistence type="predicted"/>
<evidence type="ECO:0000313" key="2">
    <source>
        <dbReference type="EMBL" id="QSZ66494.1"/>
    </source>
</evidence>
<dbReference type="EMBL" id="CP036172">
    <property type="protein sequence ID" value="QSZ66494.1"/>
    <property type="molecule type" value="Genomic_DNA"/>
</dbReference>
<gene>
    <name evidence="2" type="ORF">RJ40_02755</name>
</gene>
<sequence>MSPEPDPIKSISIPVIMLICLCLTCGCFTSQSFSVPPNAFGLPLLDIWNESVALSGIDERTADLSDLYIFIKDNGGIESMNLAFSGEKDGKIQRYRVDMNGEGLFTLRSTGTLDPDMDPIKVRPRPLLRELEMIDYREFIGDLPPGTCMLNVRLHDGVGASFDERNVCIMSLENGTFSPLKRVIQPASYLTICKMYRTDHENGTSYSSDVGPEGERTYIFAFTPDQLTGVSVECPEYPQEDTEGPCRPLIPSAGGTSGGGSSR</sequence>
<reference evidence="2" key="1">
    <citation type="journal article" date="2001" name="Int. J. Syst. Evol. Microbiol.">
        <title>Methanofollis aquaemaris sp. nov., a methanogen isolated from an aquaculture fish pond.</title>
        <authorList>
            <person name="Lai M.C."/>
            <person name="Chen S.C."/>
        </authorList>
    </citation>
    <scope>NUCLEOTIDE SEQUENCE</scope>
    <source>
        <strain evidence="2">N2F9704</strain>
    </source>
</reference>
<keyword evidence="3" id="KW-1185">Reference proteome</keyword>
<name>A0A8A3S4E9_9EURY</name>
<protein>
    <submittedName>
        <fullName evidence="2">Uncharacterized protein</fullName>
    </submittedName>
</protein>
<evidence type="ECO:0000256" key="1">
    <source>
        <dbReference type="SAM" id="MobiDB-lite"/>
    </source>
</evidence>
<dbReference type="AlphaFoldDB" id="A0A8A3S4E9"/>
<reference evidence="2" key="2">
    <citation type="submission" date="2019-02" db="EMBL/GenBank/DDBJ databases">
        <authorList>
            <person name="Chen S.-C."/>
            <person name="Chien H.-H."/>
            <person name="Lai M.-C."/>
        </authorList>
    </citation>
    <scope>NUCLEOTIDE SEQUENCE</scope>
    <source>
        <strain evidence="2">N2F9704</strain>
    </source>
</reference>
<accession>A0A8A3S4E9</accession>
<dbReference type="GeneID" id="76423249"/>
<evidence type="ECO:0000313" key="3">
    <source>
        <dbReference type="Proteomes" id="UP001042704"/>
    </source>
</evidence>